<evidence type="ECO:0000256" key="1">
    <source>
        <dbReference type="ARBA" id="ARBA00004651"/>
    </source>
</evidence>
<dbReference type="Gene3D" id="1.20.1720.10">
    <property type="entry name" value="Multidrug resistance protein D"/>
    <property type="match status" value="1"/>
</dbReference>
<sequence length="446" mass="44673">MLAVLCAVLFLDALDVSMKGVALPDTGAALGMSTSTLQWVITGYVVGYGGFVLLGGRAVDLLGRRRMLLGALAVYVAASAVGGLADSGALLLVARFVSGVSAAISAPAAFSIITTGFAAGPVRNRALSIFTATGATGLALGLVAGGLLTELHWRLTYLAPAAFGLLALLAGVVLLPRSAPAPSGARRFDAGGALTITAAMLLVVYTLVEAPNVGWLSARSLLSFAAVALLVAAFAVVERRVEAPLVRLGLLRSGPLVRVAVGAASLLGPWIGVLFLVTIYLQDHRGWSALETGLAVAPVGVVGAILSPVLAPPLVARFGPPRVILAGQLTAVAAYVLLQFLGPSTGYTAVLLPAFVLIGVAFTLAYGPLTMAAAGAVDAADQGLAGGVVNTAFQLGAALGLSAVTAAYATGADVMDGLRSALVVPLVIAAIGALTAVRGVQRARTA</sequence>
<feature type="transmembrane region" description="Helical" evidence="7">
    <location>
        <begin position="388"/>
        <end position="409"/>
    </location>
</feature>
<evidence type="ECO:0000259" key="8">
    <source>
        <dbReference type="PROSITE" id="PS50850"/>
    </source>
</evidence>
<evidence type="ECO:0000256" key="5">
    <source>
        <dbReference type="ARBA" id="ARBA00022989"/>
    </source>
</evidence>
<evidence type="ECO:0000256" key="7">
    <source>
        <dbReference type="SAM" id="Phobius"/>
    </source>
</evidence>
<feature type="transmembrane region" description="Helical" evidence="7">
    <location>
        <begin position="188"/>
        <end position="208"/>
    </location>
</feature>
<comment type="subcellular location">
    <subcellularLocation>
        <location evidence="1">Cell membrane</location>
        <topology evidence="1">Multi-pass membrane protein</topology>
    </subcellularLocation>
</comment>
<dbReference type="SUPFAM" id="SSF103473">
    <property type="entry name" value="MFS general substrate transporter"/>
    <property type="match status" value="1"/>
</dbReference>
<comment type="caution">
    <text evidence="9">The sequence shown here is derived from an EMBL/GenBank/DDBJ whole genome shotgun (WGS) entry which is preliminary data.</text>
</comment>
<organism evidence="9 10">
    <name type="scientific">Jiangella anatolica</name>
    <dbReference type="NCBI Taxonomy" id="2670374"/>
    <lineage>
        <taxon>Bacteria</taxon>
        <taxon>Bacillati</taxon>
        <taxon>Actinomycetota</taxon>
        <taxon>Actinomycetes</taxon>
        <taxon>Jiangellales</taxon>
        <taxon>Jiangellaceae</taxon>
        <taxon>Jiangella</taxon>
    </lineage>
</organism>
<dbReference type="GO" id="GO:0005886">
    <property type="term" value="C:plasma membrane"/>
    <property type="evidence" value="ECO:0007669"/>
    <property type="project" value="UniProtKB-SubCell"/>
</dbReference>
<accession>A0A2W2BWG9</accession>
<dbReference type="InterPro" id="IPR005829">
    <property type="entry name" value="Sugar_transporter_CS"/>
</dbReference>
<dbReference type="InterPro" id="IPR011701">
    <property type="entry name" value="MFS"/>
</dbReference>
<keyword evidence="6 7" id="KW-0472">Membrane</keyword>
<keyword evidence="3" id="KW-1003">Cell membrane</keyword>
<dbReference type="EMBL" id="POTW01000087">
    <property type="protein sequence ID" value="PZF80469.1"/>
    <property type="molecule type" value="Genomic_DNA"/>
</dbReference>
<keyword evidence="4 7" id="KW-0812">Transmembrane</keyword>
<keyword evidence="10" id="KW-1185">Reference proteome</keyword>
<dbReference type="Pfam" id="PF07690">
    <property type="entry name" value="MFS_1"/>
    <property type="match status" value="1"/>
</dbReference>
<feature type="domain" description="Major facilitator superfamily (MFS) profile" evidence="8">
    <location>
        <begin position="1"/>
        <end position="444"/>
    </location>
</feature>
<dbReference type="GO" id="GO:0022857">
    <property type="term" value="F:transmembrane transporter activity"/>
    <property type="evidence" value="ECO:0007669"/>
    <property type="project" value="InterPro"/>
</dbReference>
<feature type="transmembrane region" description="Helical" evidence="7">
    <location>
        <begin position="257"/>
        <end position="281"/>
    </location>
</feature>
<feature type="transmembrane region" description="Helical" evidence="7">
    <location>
        <begin position="347"/>
        <end position="367"/>
    </location>
</feature>
<dbReference type="PROSITE" id="PS50850">
    <property type="entry name" value="MFS"/>
    <property type="match status" value="1"/>
</dbReference>
<feature type="transmembrane region" description="Helical" evidence="7">
    <location>
        <begin position="323"/>
        <end position="341"/>
    </location>
</feature>
<name>A0A2W2BWG9_9ACTN</name>
<dbReference type="CDD" id="cd17321">
    <property type="entry name" value="MFS_MMR_MDR_like"/>
    <property type="match status" value="1"/>
</dbReference>
<evidence type="ECO:0000313" key="9">
    <source>
        <dbReference type="EMBL" id="PZF80469.1"/>
    </source>
</evidence>
<feature type="transmembrane region" description="Helical" evidence="7">
    <location>
        <begin position="293"/>
        <end position="311"/>
    </location>
</feature>
<dbReference type="InterPro" id="IPR036259">
    <property type="entry name" value="MFS_trans_sf"/>
</dbReference>
<feature type="transmembrane region" description="Helical" evidence="7">
    <location>
        <begin position="68"/>
        <end position="94"/>
    </location>
</feature>
<feature type="transmembrane region" description="Helical" evidence="7">
    <location>
        <begin position="421"/>
        <end position="440"/>
    </location>
</feature>
<dbReference type="Gene3D" id="1.20.1250.20">
    <property type="entry name" value="MFS general substrate transporter like domains"/>
    <property type="match status" value="1"/>
</dbReference>
<gene>
    <name evidence="9" type="ORF">C1I92_26025</name>
</gene>
<evidence type="ECO:0000313" key="10">
    <source>
        <dbReference type="Proteomes" id="UP000248764"/>
    </source>
</evidence>
<keyword evidence="2" id="KW-0813">Transport</keyword>
<evidence type="ECO:0000256" key="6">
    <source>
        <dbReference type="ARBA" id="ARBA00023136"/>
    </source>
</evidence>
<feature type="transmembrane region" description="Helical" evidence="7">
    <location>
        <begin position="126"/>
        <end position="149"/>
    </location>
</feature>
<keyword evidence="5 7" id="KW-1133">Transmembrane helix</keyword>
<dbReference type="PROSITE" id="PS00216">
    <property type="entry name" value="SUGAR_TRANSPORT_1"/>
    <property type="match status" value="1"/>
</dbReference>
<proteinExistence type="predicted"/>
<reference evidence="9 10" key="1">
    <citation type="submission" date="2018-01" db="EMBL/GenBank/DDBJ databases">
        <title>Draft genome sequence of Jiangella sp. GTF31.</title>
        <authorList>
            <person name="Sahin N."/>
            <person name="Ay H."/>
            <person name="Saygin H."/>
        </authorList>
    </citation>
    <scope>NUCLEOTIDE SEQUENCE [LARGE SCALE GENOMIC DNA]</scope>
    <source>
        <strain evidence="9 10">GTF31</strain>
    </source>
</reference>
<dbReference type="PANTHER" id="PTHR42718:SF46">
    <property type="entry name" value="BLR6921 PROTEIN"/>
    <property type="match status" value="1"/>
</dbReference>
<dbReference type="AlphaFoldDB" id="A0A2W2BWG9"/>
<feature type="transmembrane region" description="Helical" evidence="7">
    <location>
        <begin position="37"/>
        <end position="56"/>
    </location>
</feature>
<protein>
    <submittedName>
        <fullName evidence="9">MFS transporter</fullName>
    </submittedName>
</protein>
<dbReference type="PANTHER" id="PTHR42718">
    <property type="entry name" value="MAJOR FACILITATOR SUPERFAMILY MULTIDRUG TRANSPORTER MFSC"/>
    <property type="match status" value="1"/>
</dbReference>
<feature type="transmembrane region" description="Helical" evidence="7">
    <location>
        <begin position="220"/>
        <end position="237"/>
    </location>
</feature>
<feature type="transmembrane region" description="Helical" evidence="7">
    <location>
        <begin position="155"/>
        <end position="176"/>
    </location>
</feature>
<feature type="transmembrane region" description="Helical" evidence="7">
    <location>
        <begin position="100"/>
        <end position="119"/>
    </location>
</feature>
<evidence type="ECO:0000256" key="4">
    <source>
        <dbReference type="ARBA" id="ARBA00022692"/>
    </source>
</evidence>
<dbReference type="InterPro" id="IPR020846">
    <property type="entry name" value="MFS_dom"/>
</dbReference>
<evidence type="ECO:0000256" key="2">
    <source>
        <dbReference type="ARBA" id="ARBA00022448"/>
    </source>
</evidence>
<dbReference type="Proteomes" id="UP000248764">
    <property type="component" value="Unassembled WGS sequence"/>
</dbReference>
<evidence type="ECO:0000256" key="3">
    <source>
        <dbReference type="ARBA" id="ARBA00022475"/>
    </source>
</evidence>